<accession>A0A2P6C7T6</accession>
<comment type="caution">
    <text evidence="2">The sequence shown here is derived from an EMBL/GenBank/DDBJ whole genome shotgun (WGS) entry which is preliminary data.</text>
</comment>
<keyword evidence="3" id="KW-1185">Reference proteome</keyword>
<protein>
    <recommendedName>
        <fullName evidence="4">FeoB-associated Cys-rich membrane protein</fullName>
    </recommendedName>
</protein>
<dbReference type="AlphaFoldDB" id="A0A2P6C7T6"/>
<sequence>MQEIITYIIVVLAVAFIVRKYIFPSKKKKGCSSGCGC</sequence>
<dbReference type="Pfam" id="PF12669">
    <property type="entry name" value="FeoB_associated"/>
    <property type="match status" value="1"/>
</dbReference>
<dbReference type="EMBL" id="MSCK01000002">
    <property type="protein sequence ID" value="PQJ68998.1"/>
    <property type="molecule type" value="Genomic_DNA"/>
</dbReference>
<evidence type="ECO:0000313" key="3">
    <source>
        <dbReference type="Proteomes" id="UP000247345"/>
    </source>
</evidence>
<dbReference type="Proteomes" id="UP000247345">
    <property type="component" value="Unassembled WGS sequence"/>
</dbReference>
<proteinExistence type="predicted"/>
<keyword evidence="1" id="KW-1133">Transmembrane helix</keyword>
<name>A0A2P6C7T6_9FLAO</name>
<evidence type="ECO:0008006" key="4">
    <source>
        <dbReference type="Google" id="ProtNLM"/>
    </source>
</evidence>
<organism evidence="2 3">
    <name type="scientific">Polaribacter butkevichii</name>
    <dbReference type="NCBI Taxonomy" id="218490"/>
    <lineage>
        <taxon>Bacteria</taxon>
        <taxon>Pseudomonadati</taxon>
        <taxon>Bacteroidota</taxon>
        <taxon>Flavobacteriia</taxon>
        <taxon>Flavobacteriales</taxon>
        <taxon>Flavobacteriaceae</taxon>
    </lineage>
</organism>
<keyword evidence="1" id="KW-0812">Transmembrane</keyword>
<evidence type="ECO:0000313" key="2">
    <source>
        <dbReference type="EMBL" id="PQJ68998.1"/>
    </source>
</evidence>
<reference evidence="2 3" key="1">
    <citation type="submission" date="2016-12" db="EMBL/GenBank/DDBJ databases">
        <title>Trade-off between light-utilization and light-protection in marine flavobacteria.</title>
        <authorList>
            <person name="Kumagai Y."/>
            <person name="Yoshizawa S."/>
            <person name="Kogure K."/>
            <person name="Iwasaki W."/>
        </authorList>
    </citation>
    <scope>NUCLEOTIDE SEQUENCE [LARGE SCALE GENOMIC DNA]</scope>
    <source>
        <strain evidence="2 3">KCTC 12100</strain>
    </source>
</reference>
<keyword evidence="1" id="KW-0472">Membrane</keyword>
<dbReference type="RefSeq" id="WP_105049932.1">
    <property type="nucleotide sequence ID" value="NZ_MSCK01000002.1"/>
</dbReference>
<feature type="transmembrane region" description="Helical" evidence="1">
    <location>
        <begin position="6"/>
        <end position="23"/>
    </location>
</feature>
<evidence type="ECO:0000256" key="1">
    <source>
        <dbReference type="SAM" id="Phobius"/>
    </source>
</evidence>
<gene>
    <name evidence="2" type="ORF">BTO14_13240</name>
</gene>